<organism evidence="1 2">
    <name type="scientific">Gordonia phage Sour</name>
    <dbReference type="NCBI Taxonomy" id="2182349"/>
    <lineage>
        <taxon>Viruses</taxon>
        <taxon>Duplodnaviria</taxon>
        <taxon>Heunggongvirae</taxon>
        <taxon>Uroviricota</taxon>
        <taxon>Caudoviricetes</taxon>
        <taxon>Sourvirus</taxon>
        <taxon>Sourvirus sour</taxon>
    </lineage>
</organism>
<protein>
    <submittedName>
        <fullName evidence="1">Uncharacterized protein</fullName>
    </submittedName>
</protein>
<sequence length="182" mass="19199">MSTAEPILVDPADAVVNAIMRAMAAAFDPTSPQPPIGGGSTDVRLFAGDGIPLAAWNAHADGEGCDNPFLWVRLVRRYRSQAFPAPVIDANPCKLPRVVAVEVGVGRCAVVETSPSWEDYEHEAQVSIDDGWRIELALCHASALITKVSPPLGTAFATDTITPYGPEGGVVAMTGIAYVQLD</sequence>
<name>A0A2U8UKJ7_9CAUD</name>
<evidence type="ECO:0000313" key="2">
    <source>
        <dbReference type="Proteomes" id="UP000246591"/>
    </source>
</evidence>
<gene>
    <name evidence="1" type="primary">24</name>
    <name evidence="1" type="ORF">PBI_SOUR_24</name>
</gene>
<accession>A0A2U8UKJ7</accession>
<dbReference type="KEGG" id="vg:40102489"/>
<dbReference type="Proteomes" id="UP000246591">
    <property type="component" value="Segment"/>
</dbReference>
<proteinExistence type="predicted"/>
<keyword evidence="2" id="KW-1185">Reference proteome</keyword>
<dbReference type="RefSeq" id="YP_009625595.1">
    <property type="nucleotide sequence ID" value="NC_042132.1"/>
</dbReference>
<dbReference type="GeneID" id="40102489"/>
<reference evidence="2" key="1">
    <citation type="submission" date="2018-03" db="EMBL/GenBank/DDBJ databases">
        <authorList>
            <person name="Keele B.F."/>
        </authorList>
    </citation>
    <scope>NUCLEOTIDE SEQUENCE [LARGE SCALE GENOMIC DNA]</scope>
</reference>
<evidence type="ECO:0000313" key="1">
    <source>
        <dbReference type="EMBL" id="AWN04225.1"/>
    </source>
</evidence>
<dbReference type="EMBL" id="MH153810">
    <property type="protein sequence ID" value="AWN04225.1"/>
    <property type="molecule type" value="Genomic_DNA"/>
</dbReference>